<comment type="caution">
    <text evidence="2">The sequence shown here is derived from an EMBL/GenBank/DDBJ whole genome shotgun (WGS) entry which is preliminary data.</text>
</comment>
<dbReference type="OrthoDB" id="7853329at2"/>
<evidence type="ECO:0000313" key="3">
    <source>
        <dbReference type="Proteomes" id="UP000244077"/>
    </source>
</evidence>
<keyword evidence="1" id="KW-1133">Transmembrane helix</keyword>
<dbReference type="AlphaFoldDB" id="A0A2T5HJT5"/>
<protein>
    <submittedName>
        <fullName evidence="2">Uncharacterized protein</fullName>
    </submittedName>
</protein>
<dbReference type="Proteomes" id="UP000244077">
    <property type="component" value="Unassembled WGS sequence"/>
</dbReference>
<dbReference type="RefSeq" id="WP_107816535.1">
    <property type="nucleotide sequence ID" value="NZ_QAOH01000007.1"/>
</dbReference>
<feature type="transmembrane region" description="Helical" evidence="1">
    <location>
        <begin position="93"/>
        <end position="117"/>
    </location>
</feature>
<gene>
    <name evidence="2" type="ORF">C8N42_10723</name>
</gene>
<evidence type="ECO:0000256" key="1">
    <source>
        <dbReference type="SAM" id="Phobius"/>
    </source>
</evidence>
<evidence type="ECO:0000313" key="2">
    <source>
        <dbReference type="EMBL" id="PTQ71845.1"/>
    </source>
</evidence>
<accession>A0A2T5HJT5</accession>
<keyword evidence="1" id="KW-0812">Transmembrane</keyword>
<sequence>MDQREEFYNRLERVSRPSQGVLHRMGPSQTRTHGRNQHLKEMLARHRAQGVHGASAMEPRLKLTQVLCYLLAFAMGGLAAVIARWLRFQLSDGVISVSADLDLALDVIFAIVIAFILREAVSLSAVKHMGAQFAGILLAMVTMHNVVHEMPDVFSRLFSPQWVAHVTDTTEPGTLSFRGHSYPI</sequence>
<reference evidence="2 3" key="1">
    <citation type="submission" date="2018-04" db="EMBL/GenBank/DDBJ databases">
        <title>Genomic Encyclopedia of Archaeal and Bacterial Type Strains, Phase II (KMG-II): from individual species to whole genera.</title>
        <authorList>
            <person name="Goeker M."/>
        </authorList>
    </citation>
    <scope>NUCLEOTIDE SEQUENCE [LARGE SCALE GENOMIC DNA]</scope>
    <source>
        <strain evidence="2 3">DSM 100434</strain>
    </source>
</reference>
<name>A0A2T5HJT5_9RHOB</name>
<dbReference type="EMBL" id="QAOH01000007">
    <property type="protein sequence ID" value="PTQ71845.1"/>
    <property type="molecule type" value="Genomic_DNA"/>
</dbReference>
<proteinExistence type="predicted"/>
<feature type="transmembrane region" description="Helical" evidence="1">
    <location>
        <begin position="66"/>
        <end position="87"/>
    </location>
</feature>
<organism evidence="2 3">
    <name type="scientific">Celeribacter persicus</name>
    <dbReference type="NCBI Taxonomy" id="1651082"/>
    <lineage>
        <taxon>Bacteria</taxon>
        <taxon>Pseudomonadati</taxon>
        <taxon>Pseudomonadota</taxon>
        <taxon>Alphaproteobacteria</taxon>
        <taxon>Rhodobacterales</taxon>
        <taxon>Roseobacteraceae</taxon>
        <taxon>Celeribacter</taxon>
    </lineage>
</organism>
<keyword evidence="1" id="KW-0472">Membrane</keyword>
<keyword evidence="3" id="KW-1185">Reference proteome</keyword>